<evidence type="ECO:0000256" key="1">
    <source>
        <dbReference type="SAM" id="MobiDB-lite"/>
    </source>
</evidence>
<dbReference type="InterPro" id="IPR036910">
    <property type="entry name" value="HMG_box_dom_sf"/>
</dbReference>
<gene>
    <name evidence="2" type="ORF">Agabi119p4_8122</name>
</gene>
<dbReference type="EMBL" id="JABXXO010000011">
    <property type="protein sequence ID" value="KAF7763585.1"/>
    <property type="molecule type" value="Genomic_DNA"/>
</dbReference>
<reference evidence="2 3" key="1">
    <citation type="journal article" name="Sci. Rep.">
        <title>Telomere-to-telomere assembled and centromere annotated genomes of the two main subspecies of the button mushroom Agaricus bisporus reveal especially polymorphic chromosome ends.</title>
        <authorList>
            <person name="Sonnenberg A.S.M."/>
            <person name="Sedaghat-Telgerd N."/>
            <person name="Lavrijssen B."/>
            <person name="Ohm R.A."/>
            <person name="Hendrickx P.M."/>
            <person name="Scholtmeijer K."/>
            <person name="Baars J.J.P."/>
            <person name="van Peer A."/>
        </authorList>
    </citation>
    <scope>NUCLEOTIDE SEQUENCE [LARGE SCALE GENOMIC DNA]</scope>
    <source>
        <strain evidence="2 3">H119_p4</strain>
    </source>
</reference>
<evidence type="ECO:0000313" key="2">
    <source>
        <dbReference type="EMBL" id="KAF7763585.1"/>
    </source>
</evidence>
<feature type="compositionally biased region" description="Acidic residues" evidence="1">
    <location>
        <begin position="183"/>
        <end position="196"/>
    </location>
</feature>
<feature type="compositionally biased region" description="Basic residues" evidence="1">
    <location>
        <begin position="130"/>
        <end position="150"/>
    </location>
</feature>
<organism evidence="2 3">
    <name type="scientific">Agaricus bisporus var. burnettii</name>
    <dbReference type="NCBI Taxonomy" id="192524"/>
    <lineage>
        <taxon>Eukaryota</taxon>
        <taxon>Fungi</taxon>
        <taxon>Dikarya</taxon>
        <taxon>Basidiomycota</taxon>
        <taxon>Agaricomycotina</taxon>
        <taxon>Agaricomycetes</taxon>
        <taxon>Agaricomycetidae</taxon>
        <taxon>Agaricales</taxon>
        <taxon>Agaricineae</taxon>
        <taxon>Agaricaceae</taxon>
        <taxon>Agaricus</taxon>
    </lineage>
</organism>
<feature type="region of interest" description="Disordered" evidence="1">
    <location>
        <begin position="127"/>
        <end position="171"/>
    </location>
</feature>
<evidence type="ECO:0000313" key="3">
    <source>
        <dbReference type="Proteomes" id="UP000629468"/>
    </source>
</evidence>
<dbReference type="SUPFAM" id="SSF47095">
    <property type="entry name" value="HMG-box"/>
    <property type="match status" value="1"/>
</dbReference>
<dbReference type="AlphaFoldDB" id="A0A8H7C6J5"/>
<name>A0A8H7C6J5_AGABI</name>
<accession>A0A8H7C6J5</accession>
<feature type="region of interest" description="Disordered" evidence="1">
    <location>
        <begin position="183"/>
        <end position="220"/>
    </location>
</feature>
<protein>
    <submittedName>
        <fullName evidence="2">Uncharacterized protein</fullName>
    </submittedName>
</protein>
<comment type="caution">
    <text evidence="2">The sequence shown here is derived from an EMBL/GenBank/DDBJ whole genome shotgun (WGS) entry which is preliminary data.</text>
</comment>
<dbReference type="Proteomes" id="UP000629468">
    <property type="component" value="Unassembled WGS sequence"/>
</dbReference>
<sequence length="356" mass="40037">MLTIAASNITPGPSAYEAVATSHPLVQAALARLSDKDHDVLAEFREEFTNLVPEEMAKVANSFMLYRSLYVQKAKEQNPNGNQADYSRDAAIYWKYSVAGADKAHYRRWHFRIKAIWKKMYPNGFPSSTLRKKKKRQNDKPTTKKVKKSSSSRPSSSKKFQPLPSPPVSDVYFSERTDSEEICDNISEDDPMDDDYLPDKPSRKRNPRRSPSEQRLEPDLLTPVSMIRELSPDCCSHFPSSMPVFCDSDSNFSFMPFPCDVNLSELNGDCPSMFKDSLLFSSPSPSAPCTREVGTVSERTATGYSLDWSIGEHTASTVCQDNINFLTDSDIYISLSSPPSPLCPDWLCVDDFLMPT</sequence>
<proteinExistence type="predicted"/>
<dbReference type="Gene3D" id="1.10.30.10">
    <property type="entry name" value="High mobility group box domain"/>
    <property type="match status" value="1"/>
</dbReference>